<dbReference type="Gene3D" id="2.80.10.50">
    <property type="match status" value="1"/>
</dbReference>
<protein>
    <recommendedName>
        <fullName evidence="3">Ricin B lectin domain-containing protein</fullName>
    </recommendedName>
</protein>
<dbReference type="Proteomes" id="UP000813444">
    <property type="component" value="Unassembled WGS sequence"/>
</dbReference>
<organism evidence="1 2">
    <name type="scientific">Stachybotrys elegans</name>
    <dbReference type="NCBI Taxonomy" id="80388"/>
    <lineage>
        <taxon>Eukaryota</taxon>
        <taxon>Fungi</taxon>
        <taxon>Dikarya</taxon>
        <taxon>Ascomycota</taxon>
        <taxon>Pezizomycotina</taxon>
        <taxon>Sordariomycetes</taxon>
        <taxon>Hypocreomycetidae</taxon>
        <taxon>Hypocreales</taxon>
        <taxon>Stachybotryaceae</taxon>
        <taxon>Stachybotrys</taxon>
    </lineage>
</organism>
<keyword evidence="2" id="KW-1185">Reference proteome</keyword>
<evidence type="ECO:0008006" key="3">
    <source>
        <dbReference type="Google" id="ProtNLM"/>
    </source>
</evidence>
<proteinExistence type="predicted"/>
<evidence type="ECO:0000313" key="2">
    <source>
        <dbReference type="Proteomes" id="UP000813444"/>
    </source>
</evidence>
<dbReference type="AlphaFoldDB" id="A0A8K0WKV9"/>
<comment type="caution">
    <text evidence="1">The sequence shown here is derived from an EMBL/GenBank/DDBJ whole genome shotgun (WGS) entry which is preliminary data.</text>
</comment>
<dbReference type="CDD" id="cd00161">
    <property type="entry name" value="beta-trefoil_Ricin-like"/>
    <property type="match status" value="1"/>
</dbReference>
<evidence type="ECO:0000313" key="1">
    <source>
        <dbReference type="EMBL" id="KAH7303789.1"/>
    </source>
</evidence>
<sequence length="229" mass="25825">MADSDPEPNFAPATDIDPNVWYQVSEARVDDYADDDLNSELQVTNADTGALGLWGATGHRWQFQSVDDRPGRYALRSSVTNLRKQLATCFNETEIAEGQTQPCLADSHGGDEQKWDIADWGNETSRLPYYRFINVHNGSDYWLDCHRGNPLFMSPNIDTSVYQPAQRWLLMSMSDIDDGGFSTTFTNKNTSESHLDTHNACMAQYSTMARANAKITRLRWQGLFLVGLL</sequence>
<name>A0A8K0WKV9_9HYPO</name>
<dbReference type="OrthoDB" id="4158815at2759"/>
<dbReference type="SUPFAM" id="SSF50370">
    <property type="entry name" value="Ricin B-like lectins"/>
    <property type="match status" value="1"/>
</dbReference>
<gene>
    <name evidence="1" type="ORF">B0I35DRAFT_517115</name>
</gene>
<reference evidence="1" key="1">
    <citation type="journal article" date="2021" name="Nat. Commun.">
        <title>Genetic determinants of endophytism in the Arabidopsis root mycobiome.</title>
        <authorList>
            <person name="Mesny F."/>
            <person name="Miyauchi S."/>
            <person name="Thiergart T."/>
            <person name="Pickel B."/>
            <person name="Atanasova L."/>
            <person name="Karlsson M."/>
            <person name="Huettel B."/>
            <person name="Barry K.W."/>
            <person name="Haridas S."/>
            <person name="Chen C."/>
            <person name="Bauer D."/>
            <person name="Andreopoulos W."/>
            <person name="Pangilinan J."/>
            <person name="LaButti K."/>
            <person name="Riley R."/>
            <person name="Lipzen A."/>
            <person name="Clum A."/>
            <person name="Drula E."/>
            <person name="Henrissat B."/>
            <person name="Kohler A."/>
            <person name="Grigoriev I.V."/>
            <person name="Martin F.M."/>
            <person name="Hacquard S."/>
        </authorList>
    </citation>
    <scope>NUCLEOTIDE SEQUENCE</scope>
    <source>
        <strain evidence="1">MPI-CAGE-CH-0235</strain>
    </source>
</reference>
<dbReference type="EMBL" id="JAGPNK010000028">
    <property type="protein sequence ID" value="KAH7303789.1"/>
    <property type="molecule type" value="Genomic_DNA"/>
</dbReference>
<accession>A0A8K0WKV9</accession>
<dbReference type="InterPro" id="IPR035992">
    <property type="entry name" value="Ricin_B-like_lectins"/>
</dbReference>